<dbReference type="EMBL" id="QJUI01000019">
    <property type="protein sequence ID" value="TBU73902.1"/>
    <property type="molecule type" value="Genomic_DNA"/>
</dbReference>
<protein>
    <recommendedName>
        <fullName evidence="3">PD(D/E)XK endonuclease domain-containing protein</fullName>
    </recommendedName>
</protein>
<evidence type="ECO:0000313" key="1">
    <source>
        <dbReference type="EMBL" id="TBU73902.1"/>
    </source>
</evidence>
<evidence type="ECO:0000313" key="2">
    <source>
        <dbReference type="Proteomes" id="UP000292302"/>
    </source>
</evidence>
<gene>
    <name evidence="1" type="ORF">DNK06_19725</name>
</gene>
<dbReference type="RefSeq" id="WP_131181705.1">
    <property type="nucleotide sequence ID" value="NZ_QJUI01000019.1"/>
</dbReference>
<name>A0A4Q9QH45_9GAMM</name>
<reference evidence="1 2" key="1">
    <citation type="submission" date="2018-06" db="EMBL/GenBank/DDBJ databases">
        <title>Three novel Pseudomonas species isolated from symptomatic oak.</title>
        <authorList>
            <person name="Bueno-Gonzalez V."/>
            <person name="Brady C."/>
        </authorList>
    </citation>
    <scope>NUCLEOTIDE SEQUENCE [LARGE SCALE GENOMIC DNA]</scope>
    <source>
        <strain evidence="1 2">P9A</strain>
    </source>
</reference>
<proteinExistence type="predicted"/>
<keyword evidence="2" id="KW-1185">Reference proteome</keyword>
<accession>A0A4Q9QH45</accession>
<evidence type="ECO:0008006" key="3">
    <source>
        <dbReference type="Google" id="ProtNLM"/>
    </source>
</evidence>
<dbReference type="Proteomes" id="UP000292302">
    <property type="component" value="Unassembled WGS sequence"/>
</dbReference>
<sequence length="170" mass="18880">MSLLNTHQSVYREKLIEHLFIGEMLKLSWLKHGATLEVSHSLIDRSGHDIVLEVSGVVRHIQLKTSALSATTANQKVHLALGLKPSGCVIWIQFDEATLTLGPFLFFGGLAGKPLASLEAFKTARHTKANMEGIKAERPHIRVVPRASFTRIESIEALYDTLFDALQVRN</sequence>
<dbReference type="AlphaFoldDB" id="A0A4Q9QH45"/>
<organism evidence="1 2">
    <name type="scientific">Phytopseudomonas daroniae</name>
    <dbReference type="NCBI Taxonomy" id="2487519"/>
    <lineage>
        <taxon>Bacteria</taxon>
        <taxon>Pseudomonadati</taxon>
        <taxon>Pseudomonadota</taxon>
        <taxon>Gammaproteobacteria</taxon>
        <taxon>Pseudomonadales</taxon>
        <taxon>Pseudomonadaceae</taxon>
        <taxon>Phytopseudomonas</taxon>
    </lineage>
</organism>
<dbReference type="OrthoDB" id="5917942at2"/>
<comment type="caution">
    <text evidence="1">The sequence shown here is derived from an EMBL/GenBank/DDBJ whole genome shotgun (WGS) entry which is preliminary data.</text>
</comment>